<organism evidence="1">
    <name type="scientific">Emberiza chrysophrys CRESS-DNA-virus sp</name>
    <dbReference type="NCBI Taxonomy" id="2815029"/>
    <lineage>
        <taxon>Viruses</taxon>
        <taxon>Monodnaviria</taxon>
        <taxon>Shotokuvirae</taxon>
        <taxon>Cressdnaviricota</taxon>
    </lineage>
</organism>
<reference evidence="1" key="1">
    <citation type="submission" date="2020-10" db="EMBL/GenBank/DDBJ databases">
        <title>CRESS DNA virus dark matter in the feces of wild birds.</title>
        <authorList>
            <person name="Yang S."/>
            <person name="Zhang W."/>
        </authorList>
    </citation>
    <scope>NUCLEOTIDE SEQUENCE</scope>
    <source>
        <strain evidence="1">Ybb117cre2</strain>
    </source>
</reference>
<evidence type="ECO:0000313" key="1">
    <source>
        <dbReference type="EMBL" id="QTE03348.1"/>
    </source>
</evidence>
<proteinExistence type="predicted"/>
<sequence length="380" mass="43376">MVRGRRVTWWSTWKQNNGAHLGVLKNDNQVIPEISRTPAYSKVNYSRQIKKMRSSFNRSFWRHQRPFTSTSRKVRRPRSAGYLRKRSRWLKRRTTTPGSLSSRFRQGAKSLRSMKMARRRVFKPRRVLSAVQSVLQCLRIRVNLAIQLNPNNVDSQNIIFPIDTSGLDVDEYNRFRKNIVYRYKRYRFVGMSASVQRTGDKTLVSTATANSINTLSIVNQRPCRMRCVLDSYQDQNFAEVIANDMGVDNAPNVKHIGSKGVKVVKFSVPQNIKNVQWRQVTNQEIPVPVSATVPPAYAAANVPTLMEYFYPTTYNQPTAGNVQDNVPNNALLYCDVFPRTPVPPALTGNTVTPITTINLTLFKNFYYECSGIDANGGDNL</sequence>
<dbReference type="EMBL" id="MW182745">
    <property type="protein sequence ID" value="QTE03348.1"/>
    <property type="molecule type" value="Genomic_DNA"/>
</dbReference>
<protein>
    <submittedName>
        <fullName evidence="1">Capsid protein</fullName>
    </submittedName>
</protein>
<accession>A0A8A4XC30</accession>
<name>A0A8A4XC30_9VIRU</name>